<dbReference type="EMBL" id="FMZV01000001">
    <property type="protein sequence ID" value="SDC02916.1"/>
    <property type="molecule type" value="Genomic_DNA"/>
</dbReference>
<evidence type="ECO:0000256" key="4">
    <source>
        <dbReference type="ARBA" id="ARBA00022692"/>
    </source>
</evidence>
<reference evidence="17" key="1">
    <citation type="submission" date="2016-10" db="EMBL/GenBank/DDBJ databases">
        <authorList>
            <person name="Varghese N."/>
            <person name="Submissions S."/>
        </authorList>
    </citation>
    <scope>NUCLEOTIDE SEQUENCE [LARGE SCALE GENOMIC DNA]</scope>
    <source>
        <strain evidence="17">CGMCC 1.9108</strain>
    </source>
</reference>
<dbReference type="RefSeq" id="WP_093026723.1">
    <property type="nucleotide sequence ID" value="NZ_FMZV01000001.1"/>
</dbReference>
<sequence length="270" mass="30351">MQIDWLTVAAQIVNFLVLVWLLQRFLYRPITNAMRRREERIEERLAEAKAAREEAEEEAASLKRKKAELEESKEGILSSAREEADELREKLKGEIRKEMEEKRDAWRAHLAEEREAFVSALQRKAGQQILDITGHILAEYADMEISERLVATFADRLASLNPDKRAKLTEAASEAETAVVETGAALTSSAKRRITRALHDVLSSDIDVDYREDEEMVLGVRLTIGGVTAEWSAARYLDRLRAELDEAIDLGSHGGGPEQEHVATAERGSG</sequence>
<evidence type="ECO:0000313" key="17">
    <source>
        <dbReference type="Proteomes" id="UP000199628"/>
    </source>
</evidence>
<dbReference type="CDD" id="cd06503">
    <property type="entry name" value="ATP-synt_Fo_b"/>
    <property type="match status" value="1"/>
</dbReference>
<evidence type="ECO:0000256" key="10">
    <source>
        <dbReference type="ARBA" id="ARBA00025198"/>
    </source>
</evidence>
<dbReference type="GO" id="GO:0046933">
    <property type="term" value="F:proton-transporting ATP synthase activity, rotational mechanism"/>
    <property type="evidence" value="ECO:0007669"/>
    <property type="project" value="UniProtKB-UniRule"/>
</dbReference>
<evidence type="ECO:0000256" key="15">
    <source>
        <dbReference type="SAM" id="MobiDB-lite"/>
    </source>
</evidence>
<gene>
    <name evidence="13" type="primary">atpF</name>
    <name evidence="16" type="ORF">SAMN04488239_10158</name>
</gene>
<evidence type="ECO:0000256" key="2">
    <source>
        <dbReference type="ARBA" id="ARBA00022448"/>
    </source>
</evidence>
<protein>
    <recommendedName>
        <fullName evidence="13">ATP synthase subunit b</fullName>
    </recommendedName>
    <alternativeName>
        <fullName evidence="13">ATP synthase F(0) sector subunit b</fullName>
    </alternativeName>
    <alternativeName>
        <fullName evidence="13">ATPase subunit I</fullName>
    </alternativeName>
    <alternativeName>
        <fullName evidence="13">F-type ATPase subunit b</fullName>
        <shortName evidence="13">F-ATPase subunit b</shortName>
    </alternativeName>
</protein>
<comment type="similarity">
    <text evidence="1 13">Belongs to the ATPase B chain family.</text>
</comment>
<proteinExistence type="inferred from homology"/>
<dbReference type="Pfam" id="PF00213">
    <property type="entry name" value="OSCP"/>
    <property type="match status" value="1"/>
</dbReference>
<keyword evidence="13" id="KW-1003">Cell membrane</keyword>
<evidence type="ECO:0000256" key="5">
    <source>
        <dbReference type="ARBA" id="ARBA00022781"/>
    </source>
</evidence>
<keyword evidence="4 13" id="KW-0812">Transmembrane</keyword>
<dbReference type="GO" id="GO:0045259">
    <property type="term" value="C:proton-transporting ATP synthase complex"/>
    <property type="evidence" value="ECO:0007669"/>
    <property type="project" value="UniProtKB-KW"/>
</dbReference>
<dbReference type="GO" id="GO:0012505">
    <property type="term" value="C:endomembrane system"/>
    <property type="evidence" value="ECO:0007669"/>
    <property type="project" value="UniProtKB-SubCell"/>
</dbReference>
<dbReference type="Pfam" id="PF00430">
    <property type="entry name" value="ATP-synt_B"/>
    <property type="match status" value="1"/>
</dbReference>
<dbReference type="PANTHER" id="PTHR33445">
    <property type="entry name" value="ATP SYNTHASE SUBUNIT B', CHLOROPLASTIC"/>
    <property type="match status" value="1"/>
</dbReference>
<evidence type="ECO:0000256" key="6">
    <source>
        <dbReference type="ARBA" id="ARBA00022989"/>
    </source>
</evidence>
<keyword evidence="14" id="KW-0175">Coiled coil</keyword>
<dbReference type="PANTHER" id="PTHR33445:SF2">
    <property type="entry name" value="ATP SYNTHASE SUBUNIT B', CHLOROPLASTIC"/>
    <property type="match status" value="1"/>
</dbReference>
<keyword evidence="2 13" id="KW-0813">Transport</keyword>
<dbReference type="Proteomes" id="UP000199628">
    <property type="component" value="Unassembled WGS sequence"/>
</dbReference>
<keyword evidence="17" id="KW-1185">Reference proteome</keyword>
<evidence type="ECO:0000256" key="12">
    <source>
        <dbReference type="ARBA" id="ARBA00037847"/>
    </source>
</evidence>
<evidence type="ECO:0000256" key="14">
    <source>
        <dbReference type="SAM" id="Coils"/>
    </source>
</evidence>
<feature type="transmembrane region" description="Helical" evidence="13">
    <location>
        <begin position="6"/>
        <end position="27"/>
    </location>
</feature>
<feature type="region of interest" description="Disordered" evidence="15">
    <location>
        <begin position="249"/>
        <end position="270"/>
    </location>
</feature>
<dbReference type="InterPro" id="IPR050059">
    <property type="entry name" value="ATP_synthase_B_chain"/>
</dbReference>
<organism evidence="16 17">
    <name type="scientific">Ruegeria marina</name>
    <dbReference type="NCBI Taxonomy" id="639004"/>
    <lineage>
        <taxon>Bacteria</taxon>
        <taxon>Pseudomonadati</taxon>
        <taxon>Pseudomonadota</taxon>
        <taxon>Alphaproteobacteria</taxon>
        <taxon>Rhodobacterales</taxon>
        <taxon>Roseobacteraceae</taxon>
        <taxon>Ruegeria</taxon>
    </lineage>
</organism>
<comment type="function">
    <text evidence="11">Component of the F(0) channel, it forms part of the peripheral stalk, linking F(1) to F(0). The b'-subunit is a diverged and duplicated form of b found in plants and photosynthetic bacteria.</text>
</comment>
<dbReference type="OrthoDB" id="466272at2"/>
<accession>A0A1G6IAZ6</accession>
<evidence type="ECO:0000256" key="9">
    <source>
        <dbReference type="ARBA" id="ARBA00023310"/>
    </source>
</evidence>
<keyword evidence="9 13" id="KW-0066">ATP synthesis</keyword>
<keyword evidence="6 13" id="KW-1133">Transmembrane helix</keyword>
<evidence type="ECO:0000256" key="1">
    <source>
        <dbReference type="ARBA" id="ARBA00005513"/>
    </source>
</evidence>
<evidence type="ECO:0000256" key="8">
    <source>
        <dbReference type="ARBA" id="ARBA00023136"/>
    </source>
</evidence>
<feature type="coiled-coil region" evidence="14">
    <location>
        <begin position="31"/>
        <end position="116"/>
    </location>
</feature>
<comment type="subunit">
    <text evidence="13">F-type ATPases have 2 components, F(1) - the catalytic core - and F(0) - the membrane proton channel. F(1) has five subunits: alpha(3), beta(3), gamma(1), delta(1), epsilon(1). F(0) has three main subunits: a(1), b(2) and c(10-14). The alpha and beta chains form an alternating ring which encloses part of the gamma chain. F(1) is attached to F(0) by a central stalk formed by the gamma and epsilon chains, while a peripheral stalk is formed by the delta and b chains.</text>
</comment>
<dbReference type="STRING" id="639004.SAMN04488239_10158"/>
<dbReference type="InterPro" id="IPR002146">
    <property type="entry name" value="ATP_synth_b/b'su_bac/chlpt"/>
</dbReference>
<evidence type="ECO:0000256" key="11">
    <source>
        <dbReference type="ARBA" id="ARBA00025614"/>
    </source>
</evidence>
<evidence type="ECO:0000256" key="7">
    <source>
        <dbReference type="ARBA" id="ARBA00023065"/>
    </source>
</evidence>
<evidence type="ECO:0000256" key="3">
    <source>
        <dbReference type="ARBA" id="ARBA00022547"/>
    </source>
</evidence>
<keyword evidence="5 13" id="KW-0375">Hydrogen ion transport</keyword>
<keyword evidence="7 13" id="KW-0406">Ion transport</keyword>
<dbReference type="AlphaFoldDB" id="A0A1G6IAZ6"/>
<comment type="subcellular location">
    <subcellularLocation>
        <location evidence="13">Cell membrane</location>
        <topology evidence="13">Single-pass membrane protein</topology>
    </subcellularLocation>
    <subcellularLocation>
        <location evidence="12">Endomembrane system</location>
        <topology evidence="12">Single-pass membrane protein</topology>
    </subcellularLocation>
</comment>
<evidence type="ECO:0000256" key="13">
    <source>
        <dbReference type="HAMAP-Rule" id="MF_01398"/>
    </source>
</evidence>
<comment type="function">
    <text evidence="10 13">F(1)F(0) ATP synthase produces ATP from ADP in the presence of a proton or sodium gradient. F-type ATPases consist of two structural domains, F(1) containing the extramembraneous catalytic core and F(0) containing the membrane proton channel, linked together by a central stalk and a peripheral stalk. During catalysis, ATP synthesis in the catalytic domain of F(1) is coupled via a rotary mechanism of the central stalk subunits to proton translocation.</text>
</comment>
<dbReference type="GO" id="GO:0046961">
    <property type="term" value="F:proton-transporting ATPase activity, rotational mechanism"/>
    <property type="evidence" value="ECO:0007669"/>
    <property type="project" value="TreeGrafter"/>
</dbReference>
<dbReference type="HAMAP" id="MF_01398">
    <property type="entry name" value="ATP_synth_b_bprime"/>
    <property type="match status" value="1"/>
</dbReference>
<evidence type="ECO:0000313" key="16">
    <source>
        <dbReference type="EMBL" id="SDC02916.1"/>
    </source>
</evidence>
<dbReference type="InterPro" id="IPR000711">
    <property type="entry name" value="ATPase_OSCP/dsu"/>
</dbReference>
<feature type="compositionally biased region" description="Basic and acidic residues" evidence="15">
    <location>
        <begin position="258"/>
        <end position="270"/>
    </location>
</feature>
<name>A0A1G6IAZ6_9RHOB</name>
<dbReference type="GO" id="GO:0005886">
    <property type="term" value="C:plasma membrane"/>
    <property type="evidence" value="ECO:0007669"/>
    <property type="project" value="UniProtKB-SubCell"/>
</dbReference>
<keyword evidence="3 13" id="KW-0138">CF(0)</keyword>
<keyword evidence="8 13" id="KW-0472">Membrane</keyword>